<dbReference type="PANTHER" id="PTHR13780:SF131">
    <property type="entry name" value="SUCROSE NONFERMENTING 4-LIKE PROTEIN ISOFORM X1"/>
    <property type="match status" value="1"/>
</dbReference>
<dbReference type="AlphaFoldDB" id="A0A2G5DCR9"/>
<reference evidence="5 6" key="1">
    <citation type="submission" date="2017-09" db="EMBL/GenBank/DDBJ databases">
        <title>WGS assembly of Aquilegia coerulea Goldsmith.</title>
        <authorList>
            <person name="Hodges S."/>
            <person name="Kramer E."/>
            <person name="Nordborg M."/>
            <person name="Tomkins J."/>
            <person name="Borevitz J."/>
            <person name="Derieg N."/>
            <person name="Yan J."/>
            <person name="Mihaltcheva S."/>
            <person name="Hayes R.D."/>
            <person name="Rokhsar D."/>
        </authorList>
    </citation>
    <scope>NUCLEOTIDE SEQUENCE [LARGE SCALE GENOMIC DNA]</scope>
    <source>
        <strain evidence="6">cv. Goldsmith</strain>
    </source>
</reference>
<dbReference type="SUPFAM" id="SSF54631">
    <property type="entry name" value="CBS-domain pair"/>
    <property type="match status" value="2"/>
</dbReference>
<gene>
    <name evidence="5" type="ORF">AQUCO_02200024v1</name>
</gene>
<dbReference type="InterPro" id="IPR050511">
    <property type="entry name" value="AMPK_gamma/SDS23_families"/>
</dbReference>
<dbReference type="Gene3D" id="2.60.40.10">
    <property type="entry name" value="Immunoglobulins"/>
    <property type="match status" value="1"/>
</dbReference>
<keyword evidence="2 3" id="KW-0129">CBS domain</keyword>
<dbReference type="OrthoDB" id="531008at2759"/>
<dbReference type="SUPFAM" id="SSF81296">
    <property type="entry name" value="E set domains"/>
    <property type="match status" value="1"/>
</dbReference>
<dbReference type="InterPro" id="IPR046342">
    <property type="entry name" value="CBS_dom_sf"/>
</dbReference>
<dbReference type="Proteomes" id="UP000230069">
    <property type="component" value="Unassembled WGS sequence"/>
</dbReference>
<dbReference type="Pfam" id="PF16561">
    <property type="entry name" value="AMPK1_CBM"/>
    <property type="match status" value="1"/>
</dbReference>
<dbReference type="SMART" id="SM00116">
    <property type="entry name" value="CBS"/>
    <property type="match status" value="3"/>
</dbReference>
<organism evidence="5 6">
    <name type="scientific">Aquilegia coerulea</name>
    <name type="common">Rocky mountain columbine</name>
    <dbReference type="NCBI Taxonomy" id="218851"/>
    <lineage>
        <taxon>Eukaryota</taxon>
        <taxon>Viridiplantae</taxon>
        <taxon>Streptophyta</taxon>
        <taxon>Embryophyta</taxon>
        <taxon>Tracheophyta</taxon>
        <taxon>Spermatophyta</taxon>
        <taxon>Magnoliopsida</taxon>
        <taxon>Ranunculales</taxon>
        <taxon>Ranunculaceae</taxon>
        <taxon>Thalictroideae</taxon>
        <taxon>Aquilegia</taxon>
    </lineage>
</organism>
<dbReference type="GO" id="GO:0009507">
    <property type="term" value="C:chloroplast"/>
    <property type="evidence" value="ECO:0007669"/>
    <property type="project" value="UniProtKB-ARBA"/>
</dbReference>
<dbReference type="Gene3D" id="3.10.580.10">
    <property type="entry name" value="CBS-domain"/>
    <property type="match status" value="2"/>
</dbReference>
<feature type="domain" description="CBS" evidence="4">
    <location>
        <begin position="337"/>
        <end position="398"/>
    </location>
</feature>
<sequence length="472" mass="53416">MVTTRFAWPYGGRQIFLCGSFTGWIDHVLMTPVEGSTMVFQAICNLTPGYHQYKFLVDGVWLVDEQQRCLTDERGTVNNIIFVQEPEPVSLSIQSEASSSRSSMEVDNDIFEHPALFSGGVGPELAFQIPEDEIDFCRRRFSVLLSRYTAYELLPVSGKVSVLDVTVAVKHAFHVMYEQSLAVVPLWDDCRSQFFGMLTPSDFILILTELHKNRLSLTDGDLDAHSVLAWKERKYQLNRRSDRSVNPLHGRALIQAGPNESLKDIALRILQSKISMVPIIHQAQDSMSPQLLHLACLSGILRFIWRYFRYSSESLPVFQQPIGRLSIGTWVPEIGRAARCQLKSLHSDVPLCSALTMLMEAQVSSVPIVDDNGSLLNVYSRSDIMSLAKRNAYAHIQLDKTSINQVLQLQYEAYGGIYPHTRCQTCFRSESLHDIMERFSDPAVRRLIVIQPGSNRVEGIISLSDIFNYFMV</sequence>
<dbReference type="PANTHER" id="PTHR13780">
    <property type="entry name" value="AMP-ACTIVATED PROTEIN KINASE, GAMMA REGULATORY SUBUNIT"/>
    <property type="match status" value="1"/>
</dbReference>
<dbReference type="InterPro" id="IPR032640">
    <property type="entry name" value="AMPK1_CBM"/>
</dbReference>
<name>A0A2G5DCR9_AQUCA</name>
<keyword evidence="6" id="KW-1185">Reference proteome</keyword>
<protein>
    <recommendedName>
        <fullName evidence="4">CBS domain-containing protein</fullName>
    </recommendedName>
</protein>
<proteinExistence type="predicted"/>
<dbReference type="PROSITE" id="PS51371">
    <property type="entry name" value="CBS"/>
    <property type="match status" value="1"/>
</dbReference>
<keyword evidence="1" id="KW-0677">Repeat</keyword>
<dbReference type="EMBL" id="KZ305039">
    <property type="protein sequence ID" value="PIA41328.1"/>
    <property type="molecule type" value="Genomic_DNA"/>
</dbReference>
<evidence type="ECO:0000256" key="1">
    <source>
        <dbReference type="ARBA" id="ARBA00022737"/>
    </source>
</evidence>
<accession>A0A2G5DCR9</accession>
<evidence type="ECO:0000313" key="6">
    <source>
        <dbReference type="Proteomes" id="UP000230069"/>
    </source>
</evidence>
<evidence type="ECO:0000256" key="2">
    <source>
        <dbReference type="ARBA" id="ARBA00023122"/>
    </source>
</evidence>
<dbReference type="InParanoid" id="A0A2G5DCR9"/>
<evidence type="ECO:0000259" key="4">
    <source>
        <dbReference type="PROSITE" id="PS51371"/>
    </source>
</evidence>
<evidence type="ECO:0000313" key="5">
    <source>
        <dbReference type="EMBL" id="PIA41328.1"/>
    </source>
</evidence>
<dbReference type="Pfam" id="PF00571">
    <property type="entry name" value="CBS"/>
    <property type="match status" value="2"/>
</dbReference>
<dbReference type="STRING" id="218851.A0A2G5DCR9"/>
<evidence type="ECO:0000256" key="3">
    <source>
        <dbReference type="PROSITE-ProRule" id="PRU00703"/>
    </source>
</evidence>
<dbReference type="InterPro" id="IPR013783">
    <property type="entry name" value="Ig-like_fold"/>
</dbReference>
<dbReference type="CDD" id="cd02859">
    <property type="entry name" value="E_set_AMPKbeta_like_N"/>
    <property type="match status" value="1"/>
</dbReference>
<dbReference type="InterPro" id="IPR000644">
    <property type="entry name" value="CBS_dom"/>
</dbReference>
<dbReference type="InterPro" id="IPR014756">
    <property type="entry name" value="Ig_E-set"/>
</dbReference>